<comment type="caution">
    <text evidence="8">The sequence shown here is derived from an EMBL/GenBank/DDBJ whole genome shotgun (WGS) entry which is preliminary data.</text>
</comment>
<dbReference type="InterPro" id="IPR018076">
    <property type="entry name" value="T2SS_GspF_dom"/>
</dbReference>
<keyword evidence="5 6" id="KW-0472">Membrane</keyword>
<evidence type="ECO:0000259" key="7">
    <source>
        <dbReference type="Pfam" id="PF00482"/>
    </source>
</evidence>
<dbReference type="GO" id="GO:0005886">
    <property type="term" value="C:plasma membrane"/>
    <property type="evidence" value="ECO:0007669"/>
    <property type="project" value="UniProtKB-SubCell"/>
</dbReference>
<proteinExistence type="predicted"/>
<dbReference type="PANTHER" id="PTHR35007">
    <property type="entry name" value="INTEGRAL MEMBRANE PROTEIN-RELATED"/>
    <property type="match status" value="1"/>
</dbReference>
<protein>
    <submittedName>
        <fullName evidence="8">Type II secretion system F family protein</fullName>
    </submittedName>
</protein>
<evidence type="ECO:0000256" key="6">
    <source>
        <dbReference type="SAM" id="Phobius"/>
    </source>
</evidence>
<keyword evidence="4 6" id="KW-1133">Transmembrane helix</keyword>
<name>A0A921MG98_9MICO</name>
<feature type="transmembrane region" description="Helical" evidence="6">
    <location>
        <begin position="156"/>
        <end position="175"/>
    </location>
</feature>
<keyword evidence="2" id="KW-1003">Cell membrane</keyword>
<evidence type="ECO:0000256" key="3">
    <source>
        <dbReference type="ARBA" id="ARBA00022692"/>
    </source>
</evidence>
<dbReference type="AlphaFoldDB" id="A0A921MG98"/>
<reference evidence="8" key="2">
    <citation type="submission" date="2021-09" db="EMBL/GenBank/DDBJ databases">
        <authorList>
            <person name="Gilroy R."/>
        </authorList>
    </citation>
    <scope>NUCLEOTIDE SEQUENCE</scope>
    <source>
        <strain evidence="8">ChiGjej5B5-7349</strain>
    </source>
</reference>
<dbReference type="Proteomes" id="UP000784435">
    <property type="component" value="Unassembled WGS sequence"/>
</dbReference>
<evidence type="ECO:0000256" key="1">
    <source>
        <dbReference type="ARBA" id="ARBA00004651"/>
    </source>
</evidence>
<feature type="transmembrane region" description="Helical" evidence="6">
    <location>
        <begin position="117"/>
        <end position="144"/>
    </location>
</feature>
<evidence type="ECO:0000256" key="5">
    <source>
        <dbReference type="ARBA" id="ARBA00023136"/>
    </source>
</evidence>
<evidence type="ECO:0000256" key="2">
    <source>
        <dbReference type="ARBA" id="ARBA00022475"/>
    </source>
</evidence>
<gene>
    <name evidence="8" type="ORF">K8V08_10795</name>
</gene>
<organism evidence="8 9">
    <name type="scientific">Brevibacterium senegalense</name>
    <dbReference type="NCBI Taxonomy" id="1033736"/>
    <lineage>
        <taxon>Bacteria</taxon>
        <taxon>Bacillati</taxon>
        <taxon>Actinomycetota</taxon>
        <taxon>Actinomycetes</taxon>
        <taxon>Micrococcales</taxon>
        <taxon>Brevibacteriaceae</taxon>
        <taxon>Brevibacterium</taxon>
    </lineage>
</organism>
<dbReference type="PANTHER" id="PTHR35007:SF4">
    <property type="entry name" value="CONSERVED TRANSMEMBRANE PROTEIN-RELATED"/>
    <property type="match status" value="1"/>
</dbReference>
<sequence length="183" mass="19063">DAQLEDPHRAIAVIDRAAALLRIGLPPATVTIQLAEVSDADLAAVLTRVSRSMSLGDNPGVAFARHADTLPGRLEQVLTGMGAVWAVAESAGAPAADVLERYARSRREIAEAERERAVALAGPQATVTVLTWLPAAGLGLALLIGADPLSLLGSPVGLVSIGSGVVLLAVGRLWMRRMLERAR</sequence>
<feature type="non-terminal residue" evidence="8">
    <location>
        <position position="1"/>
    </location>
</feature>
<keyword evidence="3 6" id="KW-0812">Transmembrane</keyword>
<evidence type="ECO:0000313" key="8">
    <source>
        <dbReference type="EMBL" id="HJG80886.1"/>
    </source>
</evidence>
<feature type="domain" description="Type II secretion system protein GspF" evidence="7">
    <location>
        <begin position="15"/>
        <end position="138"/>
    </location>
</feature>
<evidence type="ECO:0000313" key="9">
    <source>
        <dbReference type="Proteomes" id="UP000784435"/>
    </source>
</evidence>
<comment type="subcellular location">
    <subcellularLocation>
        <location evidence="1">Cell membrane</location>
        <topology evidence="1">Multi-pass membrane protein</topology>
    </subcellularLocation>
</comment>
<reference evidence="8" key="1">
    <citation type="journal article" date="2021" name="PeerJ">
        <title>Extensive microbial diversity within the chicken gut microbiome revealed by metagenomics and culture.</title>
        <authorList>
            <person name="Gilroy R."/>
            <person name="Ravi A."/>
            <person name="Getino M."/>
            <person name="Pursley I."/>
            <person name="Horton D.L."/>
            <person name="Alikhan N.F."/>
            <person name="Baker D."/>
            <person name="Gharbi K."/>
            <person name="Hall N."/>
            <person name="Watson M."/>
            <person name="Adriaenssens E.M."/>
            <person name="Foster-Nyarko E."/>
            <person name="Jarju S."/>
            <person name="Secka A."/>
            <person name="Antonio M."/>
            <person name="Oren A."/>
            <person name="Chaudhuri R.R."/>
            <person name="La Ragione R."/>
            <person name="Hildebrand F."/>
            <person name="Pallen M.J."/>
        </authorList>
    </citation>
    <scope>NUCLEOTIDE SEQUENCE</scope>
    <source>
        <strain evidence="8">ChiGjej5B5-7349</strain>
    </source>
</reference>
<accession>A0A921MG98</accession>
<dbReference type="EMBL" id="DYUK01000231">
    <property type="protein sequence ID" value="HJG80886.1"/>
    <property type="molecule type" value="Genomic_DNA"/>
</dbReference>
<dbReference type="Pfam" id="PF00482">
    <property type="entry name" value="T2SSF"/>
    <property type="match status" value="1"/>
</dbReference>
<evidence type="ECO:0000256" key="4">
    <source>
        <dbReference type="ARBA" id="ARBA00022989"/>
    </source>
</evidence>